<accession>A0A5B7H5J6</accession>
<dbReference type="Proteomes" id="UP000324222">
    <property type="component" value="Unassembled WGS sequence"/>
</dbReference>
<organism evidence="1 2">
    <name type="scientific">Portunus trituberculatus</name>
    <name type="common">Swimming crab</name>
    <name type="synonym">Neptunus trituberculatus</name>
    <dbReference type="NCBI Taxonomy" id="210409"/>
    <lineage>
        <taxon>Eukaryota</taxon>
        <taxon>Metazoa</taxon>
        <taxon>Ecdysozoa</taxon>
        <taxon>Arthropoda</taxon>
        <taxon>Crustacea</taxon>
        <taxon>Multicrustacea</taxon>
        <taxon>Malacostraca</taxon>
        <taxon>Eumalacostraca</taxon>
        <taxon>Eucarida</taxon>
        <taxon>Decapoda</taxon>
        <taxon>Pleocyemata</taxon>
        <taxon>Brachyura</taxon>
        <taxon>Eubrachyura</taxon>
        <taxon>Portunoidea</taxon>
        <taxon>Portunidae</taxon>
        <taxon>Portuninae</taxon>
        <taxon>Portunus</taxon>
    </lineage>
</organism>
<comment type="caution">
    <text evidence="1">The sequence shown here is derived from an EMBL/GenBank/DDBJ whole genome shotgun (WGS) entry which is preliminary data.</text>
</comment>
<dbReference type="AlphaFoldDB" id="A0A5B7H5J6"/>
<proteinExistence type="predicted"/>
<reference evidence="1 2" key="1">
    <citation type="submission" date="2019-05" db="EMBL/GenBank/DDBJ databases">
        <title>Another draft genome of Portunus trituberculatus and its Hox gene families provides insights of decapod evolution.</title>
        <authorList>
            <person name="Jeong J.-H."/>
            <person name="Song I."/>
            <person name="Kim S."/>
            <person name="Choi T."/>
            <person name="Kim D."/>
            <person name="Ryu S."/>
            <person name="Kim W."/>
        </authorList>
    </citation>
    <scope>NUCLEOTIDE SEQUENCE [LARGE SCALE GENOMIC DNA]</scope>
    <source>
        <tissue evidence="1">Muscle</tissue>
    </source>
</reference>
<protein>
    <submittedName>
        <fullName evidence="1">Uncharacterized protein</fullName>
    </submittedName>
</protein>
<evidence type="ECO:0000313" key="1">
    <source>
        <dbReference type="EMBL" id="MPC64388.1"/>
    </source>
</evidence>
<sequence length="96" mass="10810">MLRISFTLENYLHVAERNLLLSHLKLSQTQYRKEYITSLTPLTLRGVAGALALTGCLHWAGKKKGKKVPPFTLHQGSSNFLNALKIIEDCPQQYKG</sequence>
<keyword evidence="2" id="KW-1185">Reference proteome</keyword>
<gene>
    <name evidence="1" type="ORF">E2C01_058503</name>
</gene>
<name>A0A5B7H5J6_PORTR</name>
<evidence type="ECO:0000313" key="2">
    <source>
        <dbReference type="Proteomes" id="UP000324222"/>
    </source>
</evidence>
<dbReference type="EMBL" id="VSRR010022015">
    <property type="protein sequence ID" value="MPC64388.1"/>
    <property type="molecule type" value="Genomic_DNA"/>
</dbReference>